<name>A0ABV4NGZ4_9VIBR</name>
<protein>
    <submittedName>
        <fullName evidence="2">Uncharacterized protein</fullName>
    </submittedName>
</protein>
<reference evidence="2 3" key="1">
    <citation type="journal article" date="2024" name="ISME J.">
        <title>Tailless and filamentous prophages are predominant in marine Vibrio.</title>
        <authorList>
            <person name="Steensen K."/>
            <person name="Seneca J."/>
            <person name="Bartlau N."/>
            <person name="Yu X.A."/>
            <person name="Hussain F.A."/>
            <person name="Polz M.F."/>
        </authorList>
    </citation>
    <scope>NUCLEOTIDE SEQUENCE [LARGE SCALE GENOMIC DNA]</scope>
    <source>
        <strain evidence="2 3">10N.222.51.A1</strain>
    </source>
</reference>
<evidence type="ECO:0000313" key="2">
    <source>
        <dbReference type="EMBL" id="MFA0570636.1"/>
    </source>
</evidence>
<evidence type="ECO:0000313" key="3">
    <source>
        <dbReference type="Proteomes" id="UP001570417"/>
    </source>
</evidence>
<feature type="region of interest" description="Disordered" evidence="1">
    <location>
        <begin position="1"/>
        <end position="21"/>
    </location>
</feature>
<dbReference type="Proteomes" id="UP001570417">
    <property type="component" value="Unassembled WGS sequence"/>
</dbReference>
<gene>
    <name evidence="2" type="ORF">AB4566_20475</name>
</gene>
<comment type="caution">
    <text evidence="2">The sequence shown here is derived from an EMBL/GenBank/DDBJ whole genome shotgun (WGS) entry which is preliminary data.</text>
</comment>
<feature type="compositionally biased region" description="Basic and acidic residues" evidence="1">
    <location>
        <begin position="10"/>
        <end position="21"/>
    </location>
</feature>
<dbReference type="EMBL" id="JBFRUW010000101">
    <property type="protein sequence ID" value="MFA0570636.1"/>
    <property type="molecule type" value="Genomic_DNA"/>
</dbReference>
<organism evidence="2 3">
    <name type="scientific">Vibrio gallaecicus</name>
    <dbReference type="NCBI Taxonomy" id="552386"/>
    <lineage>
        <taxon>Bacteria</taxon>
        <taxon>Pseudomonadati</taxon>
        <taxon>Pseudomonadota</taxon>
        <taxon>Gammaproteobacteria</taxon>
        <taxon>Vibrionales</taxon>
        <taxon>Vibrionaceae</taxon>
        <taxon>Vibrio</taxon>
    </lineage>
</organism>
<evidence type="ECO:0000256" key="1">
    <source>
        <dbReference type="SAM" id="MobiDB-lite"/>
    </source>
</evidence>
<dbReference type="RefSeq" id="WP_372268242.1">
    <property type="nucleotide sequence ID" value="NZ_JBFRUW010000101.1"/>
</dbReference>
<sequence length="82" mass="9318">MKNQGCTTEEIAKTKEPNSVHEFAEPAMLQTKLQQAKNGDEQRLKMLLNLGNRTKETISKWGLSLTLPFPHFKPAKLTTNQH</sequence>
<proteinExistence type="predicted"/>
<keyword evidence="3" id="KW-1185">Reference proteome</keyword>
<accession>A0ABV4NGZ4</accession>